<organism evidence="2 3">
    <name type="scientific">Oxynema aestuarii AP17</name>
    <dbReference type="NCBI Taxonomy" id="2064643"/>
    <lineage>
        <taxon>Bacteria</taxon>
        <taxon>Bacillati</taxon>
        <taxon>Cyanobacteriota</taxon>
        <taxon>Cyanophyceae</taxon>
        <taxon>Oscillatoriophycideae</taxon>
        <taxon>Oscillatoriales</taxon>
        <taxon>Oscillatoriaceae</taxon>
        <taxon>Oxynema</taxon>
        <taxon>Oxynema aestuarii</taxon>
    </lineage>
</organism>
<keyword evidence="1" id="KW-0472">Membrane</keyword>
<keyword evidence="1" id="KW-0812">Transmembrane</keyword>
<feature type="transmembrane region" description="Helical" evidence="1">
    <location>
        <begin position="132"/>
        <end position="154"/>
    </location>
</feature>
<evidence type="ECO:0000256" key="1">
    <source>
        <dbReference type="SAM" id="Phobius"/>
    </source>
</evidence>
<sequence>MSLRLIFWGILICLVDVTLSKPVDWGSVQFDLVHDFIGMLLMVYGTIHLSKIKIGGCYPKSMSFVKNVTILGAIDALHEHFIYEFPLWVLALRIFYFFASLVAIIVFCVAMRYFSQKVGFSKSIKRWKTTGLLFWFIYLIPFFFFCLIFGIAILAKTSINYTFHPFWMLVLLPVTLTPWIHGLVSLSTMKSEAQSMLRFCT</sequence>
<name>A0A6H1TXR6_9CYAN</name>
<gene>
    <name evidence="2" type="ORF">HCG48_13150</name>
</gene>
<dbReference type="Proteomes" id="UP000500857">
    <property type="component" value="Chromosome"/>
</dbReference>
<accession>A0A6H1TXR6</accession>
<keyword evidence="3" id="KW-1185">Reference proteome</keyword>
<dbReference type="AlphaFoldDB" id="A0A6H1TXR6"/>
<dbReference type="EMBL" id="CP051167">
    <property type="protein sequence ID" value="QIZ71408.1"/>
    <property type="molecule type" value="Genomic_DNA"/>
</dbReference>
<keyword evidence="1" id="KW-1133">Transmembrane helix</keyword>
<protein>
    <submittedName>
        <fullName evidence="2">Uncharacterized protein</fullName>
    </submittedName>
</protein>
<evidence type="ECO:0000313" key="2">
    <source>
        <dbReference type="EMBL" id="QIZ71408.1"/>
    </source>
</evidence>
<evidence type="ECO:0000313" key="3">
    <source>
        <dbReference type="Proteomes" id="UP000500857"/>
    </source>
</evidence>
<dbReference type="KEGG" id="oxy:HCG48_13150"/>
<feature type="transmembrane region" description="Helical" evidence="1">
    <location>
        <begin position="166"/>
        <end position="186"/>
    </location>
</feature>
<feature type="transmembrane region" description="Helical" evidence="1">
    <location>
        <begin position="89"/>
        <end position="111"/>
    </location>
</feature>
<reference evidence="2 3" key="1">
    <citation type="submission" date="2020-04" db="EMBL/GenBank/DDBJ databases">
        <authorList>
            <person name="Basu S."/>
            <person name="Maruthanayagam V."/>
            <person name="Chakraborty S."/>
            <person name="Pramanik A."/>
            <person name="Mukherjee J."/>
            <person name="Brink B."/>
        </authorList>
    </citation>
    <scope>NUCLEOTIDE SEQUENCE [LARGE SCALE GENOMIC DNA]</scope>
    <source>
        <strain evidence="2 3">AP17</strain>
    </source>
</reference>
<dbReference type="RefSeq" id="WP_168569561.1">
    <property type="nucleotide sequence ID" value="NZ_CP051167.1"/>
</dbReference>
<proteinExistence type="predicted"/>